<organism evidence="2 3">
    <name type="scientific">Saccharopolyspora rectivirgula</name>
    <dbReference type="NCBI Taxonomy" id="28042"/>
    <lineage>
        <taxon>Bacteria</taxon>
        <taxon>Bacillati</taxon>
        <taxon>Actinomycetota</taxon>
        <taxon>Actinomycetes</taxon>
        <taxon>Pseudonocardiales</taxon>
        <taxon>Pseudonocardiaceae</taxon>
        <taxon>Saccharopolyspora</taxon>
    </lineage>
</organism>
<evidence type="ECO:0000313" key="2">
    <source>
        <dbReference type="EMBL" id="KEI44238.1"/>
    </source>
</evidence>
<name>A0A073AWU6_9PSEU</name>
<sequence length="94" mass="10201">MITAIVLIQTAADRLAEAAQEIADLDGVDEVYSCAGDVDLIAILRVSKHEDLADIVPGRINKVEGVLDTDTHIAFRSYSRRDTEAAFSIGLDEQ</sequence>
<evidence type="ECO:0000259" key="1">
    <source>
        <dbReference type="Pfam" id="PF01037"/>
    </source>
</evidence>
<dbReference type="Gene3D" id="3.30.70.920">
    <property type="match status" value="1"/>
</dbReference>
<keyword evidence="3" id="KW-1185">Reference proteome</keyword>
<dbReference type="Proteomes" id="UP000031419">
    <property type="component" value="Unassembled WGS sequence"/>
</dbReference>
<dbReference type="STRING" id="28042.GU90_10915"/>
<dbReference type="eggNOG" id="COG1522">
    <property type="taxonomic scope" value="Bacteria"/>
</dbReference>
<reference evidence="2 3" key="1">
    <citation type="submission" date="2014-06" db="EMBL/GenBank/DDBJ databases">
        <title>Saccharopolyspora rectivirgula DSM-43113 Genome sequencing.</title>
        <authorList>
            <person name="Barrera C."/>
            <person name="Millon L."/>
            <person name="Rognon B."/>
            <person name="Zaugg C."/>
            <person name="Monod M."/>
        </authorList>
    </citation>
    <scope>NUCLEOTIDE SEQUENCE [LARGE SCALE GENOMIC DNA]</scope>
    <source>
        <strain evidence="2 3">DSM 43113</strain>
    </source>
</reference>
<dbReference type="AlphaFoldDB" id="A0A073AWU6"/>
<dbReference type="OrthoDB" id="70544at2"/>
<comment type="caution">
    <text evidence="2">The sequence shown here is derived from an EMBL/GenBank/DDBJ whole genome shotgun (WGS) entry which is preliminary data.</text>
</comment>
<dbReference type="InterPro" id="IPR019887">
    <property type="entry name" value="Tscrpt_reg_AsnC/Lrp_C"/>
</dbReference>
<gene>
    <name evidence="2" type="ORF">GU90_10915</name>
</gene>
<protein>
    <submittedName>
        <fullName evidence="2">AsnC family transcriptional regulator</fullName>
    </submittedName>
</protein>
<feature type="domain" description="Transcription regulator AsnC/Lrp ligand binding" evidence="1">
    <location>
        <begin position="6"/>
        <end position="76"/>
    </location>
</feature>
<dbReference type="RefSeq" id="WP_029719568.1">
    <property type="nucleotide sequence ID" value="NZ_JAJUIW010000008.1"/>
</dbReference>
<dbReference type="Pfam" id="PF01037">
    <property type="entry name" value="AsnC_trans_reg"/>
    <property type="match status" value="1"/>
</dbReference>
<dbReference type="InterPro" id="IPR011008">
    <property type="entry name" value="Dimeric_a/b-barrel"/>
</dbReference>
<dbReference type="EMBL" id="JNVU01000028">
    <property type="protein sequence ID" value="KEI44238.1"/>
    <property type="molecule type" value="Genomic_DNA"/>
</dbReference>
<evidence type="ECO:0000313" key="3">
    <source>
        <dbReference type="Proteomes" id="UP000031419"/>
    </source>
</evidence>
<dbReference type="SUPFAM" id="SSF54909">
    <property type="entry name" value="Dimeric alpha+beta barrel"/>
    <property type="match status" value="1"/>
</dbReference>
<accession>A0A073AWU6</accession>
<proteinExistence type="predicted"/>